<protein>
    <submittedName>
        <fullName evidence="2">Uncharacterized protein</fullName>
    </submittedName>
</protein>
<comment type="caution">
    <text evidence="2">The sequence shown here is derived from an EMBL/GenBank/DDBJ whole genome shotgun (WGS) entry which is preliminary data.</text>
</comment>
<organism evidence="2 3">
    <name type="scientific">Fusarium oxysporum f. sp. radicis-cucumerinum</name>
    <dbReference type="NCBI Taxonomy" id="327505"/>
    <lineage>
        <taxon>Eukaryota</taxon>
        <taxon>Fungi</taxon>
        <taxon>Dikarya</taxon>
        <taxon>Ascomycota</taxon>
        <taxon>Pezizomycotina</taxon>
        <taxon>Sordariomycetes</taxon>
        <taxon>Hypocreomycetidae</taxon>
        <taxon>Hypocreales</taxon>
        <taxon>Nectriaceae</taxon>
        <taxon>Fusarium</taxon>
        <taxon>Fusarium oxysporum species complex</taxon>
    </lineage>
</organism>
<proteinExistence type="predicted"/>
<reference evidence="2 3" key="1">
    <citation type="journal article" date="2016" name="Environ. Microbiol.">
        <title>Effector profiles distinguish formae speciales of Fusarium oxysporum.</title>
        <authorList>
            <person name="van Dam P."/>
            <person name="Fokkens L."/>
            <person name="Schmidt S.M."/>
            <person name="Linmans J.H."/>
            <person name="Kistler H.C."/>
            <person name="Ma L.J."/>
            <person name="Rep M."/>
        </authorList>
    </citation>
    <scope>NUCLEOTIDE SEQUENCE [LARGE SCALE GENOMIC DNA]</scope>
    <source>
        <strain evidence="2 3">Forc016</strain>
    </source>
</reference>
<evidence type="ECO:0000313" key="3">
    <source>
        <dbReference type="Proteomes" id="UP000219602"/>
    </source>
</evidence>
<name>A0A2H3GAY4_FUSOX</name>
<feature type="region of interest" description="Disordered" evidence="1">
    <location>
        <begin position="1"/>
        <end position="155"/>
    </location>
</feature>
<feature type="compositionally biased region" description="Polar residues" evidence="1">
    <location>
        <begin position="100"/>
        <end position="119"/>
    </location>
</feature>
<feature type="region of interest" description="Disordered" evidence="1">
    <location>
        <begin position="352"/>
        <end position="394"/>
    </location>
</feature>
<reference evidence="2 3" key="2">
    <citation type="journal article" date="2017" name="Sci. Rep.">
        <title>A mobile pathogenicity chromosome in Fusarium oxysporum for infection of multiple cucurbit species.</title>
        <authorList>
            <person name="van Dam P."/>
            <person name="Fokkens L."/>
            <person name="Ayukawa Y."/>
            <person name="van der Gragt M."/>
            <person name="Ter Horst A."/>
            <person name="Brankovics B."/>
            <person name="Houterman P.M."/>
            <person name="Arie T."/>
            <person name="Rep M."/>
        </authorList>
    </citation>
    <scope>NUCLEOTIDE SEQUENCE [LARGE SCALE GENOMIC DNA]</scope>
    <source>
        <strain evidence="2 3">Forc016</strain>
    </source>
</reference>
<gene>
    <name evidence="2" type="ORF">AU210_016444</name>
</gene>
<evidence type="ECO:0000313" key="2">
    <source>
        <dbReference type="EMBL" id="PCD21482.1"/>
    </source>
</evidence>
<feature type="compositionally biased region" description="Polar residues" evidence="1">
    <location>
        <begin position="40"/>
        <end position="61"/>
    </location>
</feature>
<dbReference type="AlphaFoldDB" id="A0A2H3GAY4"/>
<feature type="compositionally biased region" description="Polar residues" evidence="1">
    <location>
        <begin position="76"/>
        <end position="91"/>
    </location>
</feature>
<dbReference type="Proteomes" id="UP000219602">
    <property type="component" value="Unassembled WGS sequence"/>
</dbReference>
<feature type="compositionally biased region" description="Basic and acidic residues" evidence="1">
    <location>
        <begin position="131"/>
        <end position="143"/>
    </location>
</feature>
<dbReference type="EMBL" id="MABQ02000013">
    <property type="protein sequence ID" value="PCD21482.1"/>
    <property type="molecule type" value="Genomic_DNA"/>
</dbReference>
<feature type="compositionally biased region" description="Low complexity" evidence="1">
    <location>
        <begin position="11"/>
        <end position="24"/>
    </location>
</feature>
<sequence>MAQPKTGGRTGRNTRSATAAANAGIEKPPAGRVGAKANKASDSVEGQESTAGESQPDQPNNVEDVDMGEAPPINEPTESVSHSPAQTNGPSTEPKPAQANGASTESTPAQSNLPSTGSAPANEHGPPGGDDPDKVAPSREDPSVHSITKQMEKAKIEQKDEKLLAIATIPGGHKRRIVGYGPPESREYKMFPWKSRQALVHYTMTEDEKKLEEHSITWRQRQNRKQKIIEIIGVAMVGDTSPLIPDMGEKWPPQNIRILVKWKKDGEDVIEDSWEKFPVVYKAWDPSLTPNIKPGKAKLKSIGKRGKIGKDDKVVTILEDIPVGREVLEKGQCITKLQYEVINAVVECHQRYSEGSRSEDNDESRDSTPVGSEGTPYIASKEALDTVANVGESR</sequence>
<accession>A0A2H3GAY4</accession>
<evidence type="ECO:0000256" key="1">
    <source>
        <dbReference type="SAM" id="MobiDB-lite"/>
    </source>
</evidence>